<accession>A0A453BZU7</accession>
<reference evidence="2" key="5">
    <citation type="journal article" date="2021" name="G3 (Bethesda)">
        <title>Aegilops tauschii genome assembly Aet v5.0 features greater sequence contiguity and improved annotation.</title>
        <authorList>
            <person name="Wang L."/>
            <person name="Zhu T."/>
            <person name="Rodriguez J.C."/>
            <person name="Deal K.R."/>
            <person name="Dubcovsky J."/>
            <person name="McGuire P.E."/>
            <person name="Lux T."/>
            <person name="Spannagl M."/>
            <person name="Mayer K.F.X."/>
            <person name="Baldrich P."/>
            <person name="Meyers B.C."/>
            <person name="Huo N."/>
            <person name="Gu Y.Q."/>
            <person name="Zhou H."/>
            <person name="Devos K.M."/>
            <person name="Bennetzen J.L."/>
            <person name="Unver T."/>
            <person name="Budak H."/>
            <person name="Gulick P.J."/>
            <person name="Galiba G."/>
            <person name="Kalapos B."/>
            <person name="Nelson D.R."/>
            <person name="Li P."/>
            <person name="You F.M."/>
            <person name="Luo M.C."/>
            <person name="Dvorak J."/>
        </authorList>
    </citation>
    <scope>NUCLEOTIDE SEQUENCE [LARGE SCALE GENOMIC DNA]</scope>
    <source>
        <strain evidence="2">cv. AL8/78</strain>
    </source>
</reference>
<reference evidence="3" key="1">
    <citation type="journal article" date="2014" name="Science">
        <title>Ancient hybridizations among the ancestral genomes of bread wheat.</title>
        <authorList>
            <consortium name="International Wheat Genome Sequencing Consortium,"/>
            <person name="Marcussen T."/>
            <person name="Sandve S.R."/>
            <person name="Heier L."/>
            <person name="Spannagl M."/>
            <person name="Pfeifer M."/>
            <person name="Jakobsen K.S."/>
            <person name="Wulff B.B."/>
            <person name="Steuernagel B."/>
            <person name="Mayer K.F."/>
            <person name="Olsen O.A."/>
        </authorList>
    </citation>
    <scope>NUCLEOTIDE SEQUENCE [LARGE SCALE GENOMIC DNA]</scope>
    <source>
        <strain evidence="3">cv. AL8/78</strain>
    </source>
</reference>
<dbReference type="Gramene" id="AET2Gv20687800.1">
    <property type="protein sequence ID" value="AET2Gv20687800.1"/>
    <property type="gene ID" value="AET2Gv20687800"/>
</dbReference>
<proteinExistence type="predicted"/>
<feature type="compositionally biased region" description="Basic and acidic residues" evidence="1">
    <location>
        <begin position="1"/>
        <end position="10"/>
    </location>
</feature>
<reference evidence="2" key="4">
    <citation type="submission" date="2019-03" db="UniProtKB">
        <authorList>
            <consortium name="EnsemblPlants"/>
        </authorList>
    </citation>
    <scope>IDENTIFICATION</scope>
</reference>
<feature type="compositionally biased region" description="Polar residues" evidence="1">
    <location>
        <begin position="15"/>
        <end position="25"/>
    </location>
</feature>
<reference evidence="3" key="2">
    <citation type="journal article" date="2017" name="Nat. Plants">
        <title>The Aegilops tauschii genome reveals multiple impacts of transposons.</title>
        <authorList>
            <person name="Zhao G."/>
            <person name="Zou C."/>
            <person name="Li K."/>
            <person name="Wang K."/>
            <person name="Li T."/>
            <person name="Gao L."/>
            <person name="Zhang X."/>
            <person name="Wang H."/>
            <person name="Yang Z."/>
            <person name="Liu X."/>
            <person name="Jiang W."/>
            <person name="Mao L."/>
            <person name="Kong X."/>
            <person name="Jiao Y."/>
            <person name="Jia J."/>
        </authorList>
    </citation>
    <scope>NUCLEOTIDE SEQUENCE [LARGE SCALE GENOMIC DNA]</scope>
    <source>
        <strain evidence="3">cv. AL8/78</strain>
    </source>
</reference>
<sequence length="50" mass="5854">QIKQHGEKGKLPMHTRTSLSITTNQRSKRQLVPEKTNHEHAMSWHIIIII</sequence>
<reference evidence="2" key="3">
    <citation type="journal article" date="2017" name="Nature">
        <title>Genome sequence of the progenitor of the wheat D genome Aegilops tauschii.</title>
        <authorList>
            <person name="Luo M.C."/>
            <person name="Gu Y.Q."/>
            <person name="Puiu D."/>
            <person name="Wang H."/>
            <person name="Twardziok S.O."/>
            <person name="Deal K.R."/>
            <person name="Huo N."/>
            <person name="Zhu T."/>
            <person name="Wang L."/>
            <person name="Wang Y."/>
            <person name="McGuire P.E."/>
            <person name="Liu S."/>
            <person name="Long H."/>
            <person name="Ramasamy R.K."/>
            <person name="Rodriguez J.C."/>
            <person name="Van S.L."/>
            <person name="Yuan L."/>
            <person name="Wang Z."/>
            <person name="Xia Z."/>
            <person name="Xiao L."/>
            <person name="Anderson O.D."/>
            <person name="Ouyang S."/>
            <person name="Liang Y."/>
            <person name="Zimin A.V."/>
            <person name="Pertea G."/>
            <person name="Qi P."/>
            <person name="Bennetzen J.L."/>
            <person name="Dai X."/>
            <person name="Dawson M.W."/>
            <person name="Muller H.G."/>
            <person name="Kugler K."/>
            <person name="Rivarola-Duarte L."/>
            <person name="Spannagl M."/>
            <person name="Mayer K.F.X."/>
            <person name="Lu F.H."/>
            <person name="Bevan M.W."/>
            <person name="Leroy P."/>
            <person name="Li P."/>
            <person name="You F.M."/>
            <person name="Sun Q."/>
            <person name="Liu Z."/>
            <person name="Lyons E."/>
            <person name="Wicker T."/>
            <person name="Salzberg S.L."/>
            <person name="Devos K.M."/>
            <person name="Dvorak J."/>
        </authorList>
    </citation>
    <scope>NUCLEOTIDE SEQUENCE [LARGE SCALE GENOMIC DNA]</scope>
    <source>
        <strain evidence="2">cv. AL8/78</strain>
    </source>
</reference>
<feature type="region of interest" description="Disordered" evidence="1">
    <location>
        <begin position="1"/>
        <end position="37"/>
    </location>
</feature>
<organism evidence="2 3">
    <name type="scientific">Aegilops tauschii subsp. strangulata</name>
    <name type="common">Goatgrass</name>
    <dbReference type="NCBI Taxonomy" id="200361"/>
    <lineage>
        <taxon>Eukaryota</taxon>
        <taxon>Viridiplantae</taxon>
        <taxon>Streptophyta</taxon>
        <taxon>Embryophyta</taxon>
        <taxon>Tracheophyta</taxon>
        <taxon>Spermatophyta</taxon>
        <taxon>Magnoliopsida</taxon>
        <taxon>Liliopsida</taxon>
        <taxon>Poales</taxon>
        <taxon>Poaceae</taxon>
        <taxon>BOP clade</taxon>
        <taxon>Pooideae</taxon>
        <taxon>Triticodae</taxon>
        <taxon>Triticeae</taxon>
        <taxon>Triticinae</taxon>
        <taxon>Aegilops</taxon>
    </lineage>
</organism>
<dbReference type="EnsemblPlants" id="AET2Gv20687800.1">
    <property type="protein sequence ID" value="AET2Gv20687800.1"/>
    <property type="gene ID" value="AET2Gv20687800"/>
</dbReference>
<protein>
    <submittedName>
        <fullName evidence="2">Uncharacterized protein</fullName>
    </submittedName>
</protein>
<keyword evidence="3" id="KW-1185">Reference proteome</keyword>
<name>A0A453BZU7_AEGTS</name>
<evidence type="ECO:0000313" key="3">
    <source>
        <dbReference type="Proteomes" id="UP000015105"/>
    </source>
</evidence>
<dbReference type="Proteomes" id="UP000015105">
    <property type="component" value="Chromosome 2D"/>
</dbReference>
<evidence type="ECO:0000313" key="2">
    <source>
        <dbReference type="EnsemblPlants" id="AET2Gv20687800.1"/>
    </source>
</evidence>
<evidence type="ECO:0000256" key="1">
    <source>
        <dbReference type="SAM" id="MobiDB-lite"/>
    </source>
</evidence>
<dbReference type="AlphaFoldDB" id="A0A453BZU7"/>